<feature type="domain" description="GGDEF" evidence="1">
    <location>
        <begin position="163"/>
        <end position="317"/>
    </location>
</feature>
<reference evidence="2" key="1">
    <citation type="submission" date="2022-04" db="EMBL/GenBank/DDBJ databases">
        <authorList>
            <person name="Criscuolo A."/>
        </authorList>
    </citation>
    <scope>NUCLEOTIDE SEQUENCE</scope>
    <source>
        <strain evidence="2">CIP111895</strain>
    </source>
</reference>
<dbReference type="InterPro" id="IPR043128">
    <property type="entry name" value="Rev_trsase/Diguanyl_cyclase"/>
</dbReference>
<dbReference type="InterPro" id="IPR046342">
    <property type="entry name" value="CBS_dom_sf"/>
</dbReference>
<evidence type="ECO:0000313" key="2">
    <source>
        <dbReference type="EMBL" id="CAH2714968.1"/>
    </source>
</evidence>
<dbReference type="InterPro" id="IPR029787">
    <property type="entry name" value="Nucleotide_cyclase"/>
</dbReference>
<name>A0ABN8KRF0_9BACI</name>
<gene>
    <name evidence="2" type="ORF">BACCIP111895_02145</name>
</gene>
<dbReference type="Gene3D" id="3.30.70.270">
    <property type="match status" value="1"/>
</dbReference>
<dbReference type="SMART" id="SM00267">
    <property type="entry name" value="GGDEF"/>
    <property type="match status" value="1"/>
</dbReference>
<accession>A0ABN8KRF0</accession>
<keyword evidence="3" id="KW-1185">Reference proteome</keyword>
<protein>
    <recommendedName>
        <fullName evidence="1">GGDEF domain-containing protein</fullName>
    </recommendedName>
</protein>
<dbReference type="InterPro" id="IPR050469">
    <property type="entry name" value="Diguanylate_Cyclase"/>
</dbReference>
<evidence type="ECO:0000313" key="3">
    <source>
        <dbReference type="Proteomes" id="UP000838308"/>
    </source>
</evidence>
<dbReference type="SUPFAM" id="SSF54631">
    <property type="entry name" value="CBS-domain pair"/>
    <property type="match status" value="1"/>
</dbReference>
<dbReference type="PANTHER" id="PTHR45138">
    <property type="entry name" value="REGULATORY COMPONENTS OF SENSORY TRANSDUCTION SYSTEM"/>
    <property type="match status" value="1"/>
</dbReference>
<evidence type="ECO:0000259" key="1">
    <source>
        <dbReference type="PROSITE" id="PS50887"/>
    </source>
</evidence>
<dbReference type="Gene3D" id="3.10.580.10">
    <property type="entry name" value="CBS-domain"/>
    <property type="match status" value="1"/>
</dbReference>
<dbReference type="SUPFAM" id="SSF55073">
    <property type="entry name" value="Nucleotide cyclase"/>
    <property type="match status" value="1"/>
</dbReference>
<organism evidence="2 3">
    <name type="scientific">Neobacillus rhizosphaerae</name>
    <dbReference type="NCBI Taxonomy" id="2880965"/>
    <lineage>
        <taxon>Bacteria</taxon>
        <taxon>Bacillati</taxon>
        <taxon>Bacillota</taxon>
        <taxon>Bacilli</taxon>
        <taxon>Bacillales</taxon>
        <taxon>Bacillaceae</taxon>
        <taxon>Neobacillus</taxon>
    </lineage>
</organism>
<dbReference type="Proteomes" id="UP000838308">
    <property type="component" value="Unassembled WGS sequence"/>
</dbReference>
<dbReference type="PANTHER" id="PTHR45138:SF25">
    <property type="entry name" value="GGDEF DOMAIN PROTEIN"/>
    <property type="match status" value="1"/>
</dbReference>
<dbReference type="PROSITE" id="PS50887">
    <property type="entry name" value="GGDEF"/>
    <property type="match status" value="1"/>
</dbReference>
<dbReference type="RefSeq" id="WP_248735275.1">
    <property type="nucleotide sequence ID" value="NZ_CALBWS010000012.1"/>
</dbReference>
<dbReference type="InterPro" id="IPR000160">
    <property type="entry name" value="GGDEF_dom"/>
</dbReference>
<dbReference type="NCBIfam" id="TIGR00254">
    <property type="entry name" value="GGDEF"/>
    <property type="match status" value="1"/>
</dbReference>
<sequence>MEQTIGYIAEKCENITPLTKCEEVYSSFKENPSLEGIVVCSNNFPIGLVMKTHFYQALSTKYGFNLFMNRTIELVMNYDPLIVDYTEPINNVSALAMNRSLDHLYDYVIVTALDRMYGIVSIKNLLMKLTEIQVNIARNSNPLTGLPGNFVIEETLQQILSREKYSVLYIDIDSFKAFNDSHGFREGDELIRETANIIVEAIQTYANEPRFVGHIGGDDFIAVISDYEYKKICQLIISRFDQMSRQFYCEEELNKGYVQATNRKGKLEKVSLVSLSIAVVSNMAVSFQTVEQLSKQAAMVKKKCKTIKKSIFLTSED</sequence>
<dbReference type="EMBL" id="CALBWS010000012">
    <property type="protein sequence ID" value="CAH2714968.1"/>
    <property type="molecule type" value="Genomic_DNA"/>
</dbReference>
<dbReference type="Pfam" id="PF00990">
    <property type="entry name" value="GGDEF"/>
    <property type="match status" value="1"/>
</dbReference>
<proteinExistence type="predicted"/>
<comment type="caution">
    <text evidence="2">The sequence shown here is derived from an EMBL/GenBank/DDBJ whole genome shotgun (WGS) entry which is preliminary data.</text>
</comment>
<dbReference type="CDD" id="cd01949">
    <property type="entry name" value="GGDEF"/>
    <property type="match status" value="1"/>
</dbReference>